<feature type="domain" description="AB hydrolase-1" evidence="3">
    <location>
        <begin position="148"/>
        <end position="428"/>
    </location>
</feature>
<evidence type="ECO:0000256" key="2">
    <source>
        <dbReference type="ARBA" id="ARBA00038334"/>
    </source>
</evidence>
<dbReference type="Gene3D" id="3.40.50.1820">
    <property type="entry name" value="alpha/beta hydrolase"/>
    <property type="match status" value="1"/>
</dbReference>
<protein>
    <recommendedName>
        <fullName evidence="3">AB hydrolase-1 domain-containing protein</fullName>
    </recommendedName>
</protein>
<keyword evidence="1" id="KW-0378">Hydrolase</keyword>
<reference evidence="4 5" key="1">
    <citation type="submission" date="2019-06" db="EMBL/GenBank/DDBJ databases">
        <title>A chromosomal-level reference genome of Carpinus fangiana (Coryloideae, Betulaceae).</title>
        <authorList>
            <person name="Yang X."/>
            <person name="Wang Z."/>
            <person name="Zhang L."/>
            <person name="Hao G."/>
            <person name="Liu J."/>
            <person name="Yang Y."/>
        </authorList>
    </citation>
    <scope>NUCLEOTIDE SEQUENCE [LARGE SCALE GENOMIC DNA]</scope>
    <source>
        <strain evidence="4">Cfa_2016G</strain>
        <tissue evidence="4">Leaf</tissue>
    </source>
</reference>
<evidence type="ECO:0000259" key="3">
    <source>
        <dbReference type="Pfam" id="PF00561"/>
    </source>
</evidence>
<evidence type="ECO:0000256" key="1">
    <source>
        <dbReference type="ARBA" id="ARBA00022801"/>
    </source>
</evidence>
<dbReference type="PRINTS" id="PR00412">
    <property type="entry name" value="EPOXHYDRLASE"/>
</dbReference>
<accession>A0A5N6L2M1</accession>
<comment type="caution">
    <text evidence="4">The sequence shown here is derived from an EMBL/GenBank/DDBJ whole genome shotgun (WGS) entry which is preliminary data.</text>
</comment>
<dbReference type="InterPro" id="IPR000073">
    <property type="entry name" value="AB_hydrolase_1"/>
</dbReference>
<organism evidence="4 5">
    <name type="scientific">Carpinus fangiana</name>
    <dbReference type="NCBI Taxonomy" id="176857"/>
    <lineage>
        <taxon>Eukaryota</taxon>
        <taxon>Viridiplantae</taxon>
        <taxon>Streptophyta</taxon>
        <taxon>Embryophyta</taxon>
        <taxon>Tracheophyta</taxon>
        <taxon>Spermatophyta</taxon>
        <taxon>Magnoliopsida</taxon>
        <taxon>eudicotyledons</taxon>
        <taxon>Gunneridae</taxon>
        <taxon>Pentapetalae</taxon>
        <taxon>rosids</taxon>
        <taxon>fabids</taxon>
        <taxon>Fagales</taxon>
        <taxon>Betulaceae</taxon>
        <taxon>Carpinus</taxon>
    </lineage>
</organism>
<proteinExistence type="inferred from homology"/>
<sequence length="452" mass="50220">MTTLLDNKVCMAFSGDFWPKALAQGLYRVAAEPWIVGEGLGSSFHKGLDTRLDCLPLHHGDPFSVRHTKLYSAVSIRRHGIQKCDSVAHLQLIPTTGIMLQMFHKIFLLAALLAAALGTAVPTKKVHTTSRGYHYTYYTYPGDTSKATLFLLHGWPDSHTLWDSVLPSLQATGHPIIVPDLLGYAGTSKPNDTFAYNSRDVSADLIELVDAENVTSIIPIGHDWGSFAASRMQLWYPKRVLGVTLLSVAYNPPETTQRFSLAATQQQQQDQFGSPLYAYWSFFTSAEAAPLVERRLDSFYTILHGYAENWGVRTFTTFGGYPSILNDNLRAPLKPYASAVKESILAPLRAGGLSAPFQWYRVFVANYHNDVEKAVPRANYVFDKPVLFVTGSSDTVCRTQLIDPAVEAGLLPRLTRKELTSGHWLPLEVPKQLSAVIVDFLKKNAREFTVRG</sequence>
<dbReference type="Proteomes" id="UP000327013">
    <property type="component" value="Unassembled WGS sequence"/>
</dbReference>
<dbReference type="GO" id="GO:0016787">
    <property type="term" value="F:hydrolase activity"/>
    <property type="evidence" value="ECO:0007669"/>
    <property type="project" value="UniProtKB-KW"/>
</dbReference>
<dbReference type="PANTHER" id="PTHR43329">
    <property type="entry name" value="EPOXIDE HYDROLASE"/>
    <property type="match status" value="1"/>
</dbReference>
<evidence type="ECO:0000313" key="5">
    <source>
        <dbReference type="Proteomes" id="UP000327013"/>
    </source>
</evidence>
<dbReference type="SUPFAM" id="SSF53474">
    <property type="entry name" value="alpha/beta-Hydrolases"/>
    <property type="match status" value="1"/>
</dbReference>
<keyword evidence="5" id="KW-1185">Reference proteome</keyword>
<dbReference type="InterPro" id="IPR000639">
    <property type="entry name" value="Epox_hydrolase-like"/>
</dbReference>
<name>A0A5N6L2M1_9ROSI</name>
<evidence type="ECO:0000313" key="4">
    <source>
        <dbReference type="EMBL" id="KAB8611397.1"/>
    </source>
</evidence>
<dbReference type="InterPro" id="IPR029058">
    <property type="entry name" value="AB_hydrolase_fold"/>
</dbReference>
<dbReference type="Pfam" id="PF00561">
    <property type="entry name" value="Abhydrolase_1"/>
    <property type="match status" value="1"/>
</dbReference>
<gene>
    <name evidence="4" type="ORF">FH972_025902</name>
</gene>
<dbReference type="EMBL" id="VIBQ01000073">
    <property type="protein sequence ID" value="KAB8611397.1"/>
    <property type="molecule type" value="Genomic_DNA"/>
</dbReference>
<comment type="similarity">
    <text evidence="2">Belongs to the AB hydrolase superfamily. Epoxide hydrolase family.</text>
</comment>
<dbReference type="OrthoDB" id="7130006at2759"/>
<dbReference type="AlphaFoldDB" id="A0A5N6L2M1"/>